<dbReference type="InterPro" id="IPR001128">
    <property type="entry name" value="Cyt_P450"/>
</dbReference>
<dbReference type="GO" id="GO:0005506">
    <property type="term" value="F:iron ion binding"/>
    <property type="evidence" value="ECO:0007669"/>
    <property type="project" value="InterPro"/>
</dbReference>
<protein>
    <submittedName>
        <fullName evidence="2">Cytochrome P450</fullName>
    </submittedName>
</protein>
<dbReference type="GO" id="GO:0004497">
    <property type="term" value="F:monooxygenase activity"/>
    <property type="evidence" value="ECO:0007669"/>
    <property type="project" value="InterPro"/>
</dbReference>
<proteinExistence type="inferred from homology"/>
<evidence type="ECO:0000256" key="1">
    <source>
        <dbReference type="ARBA" id="ARBA00010617"/>
    </source>
</evidence>
<dbReference type="PANTHER" id="PTHR46696:SF1">
    <property type="entry name" value="CYTOCHROME P450 YJIB-RELATED"/>
    <property type="match status" value="1"/>
</dbReference>
<dbReference type="Pfam" id="PF00067">
    <property type="entry name" value="p450"/>
    <property type="match status" value="1"/>
</dbReference>
<gene>
    <name evidence="2" type="ORF">GKO32_17675</name>
</gene>
<name>A0A6N7Z5H9_9PSEU</name>
<evidence type="ECO:0000313" key="3">
    <source>
        <dbReference type="Proteomes" id="UP000440096"/>
    </source>
</evidence>
<comment type="caution">
    <text evidence="2">The sequence shown here is derived from an EMBL/GenBank/DDBJ whole genome shotgun (WGS) entry which is preliminary data.</text>
</comment>
<keyword evidence="3" id="KW-1185">Reference proteome</keyword>
<comment type="similarity">
    <text evidence="1">Belongs to the cytochrome P450 family.</text>
</comment>
<reference evidence="2 3" key="1">
    <citation type="submission" date="2019-11" db="EMBL/GenBank/DDBJ databases">
        <title>Draft genome of Amycolatopsis RM579.</title>
        <authorList>
            <person name="Duangmal K."/>
            <person name="Mingma R."/>
        </authorList>
    </citation>
    <scope>NUCLEOTIDE SEQUENCE [LARGE SCALE GENOMIC DNA]</scope>
    <source>
        <strain evidence="2 3">RM579</strain>
    </source>
</reference>
<dbReference type="InterPro" id="IPR002397">
    <property type="entry name" value="Cyt_P450_B"/>
</dbReference>
<dbReference type="AlphaFoldDB" id="A0A6N7Z5H9"/>
<dbReference type="EMBL" id="WMBA01000026">
    <property type="protein sequence ID" value="MTD55790.1"/>
    <property type="molecule type" value="Genomic_DNA"/>
</dbReference>
<dbReference type="OrthoDB" id="9801155at2"/>
<dbReference type="SUPFAM" id="SSF48264">
    <property type="entry name" value="Cytochrome P450"/>
    <property type="match status" value="1"/>
</dbReference>
<dbReference type="Proteomes" id="UP000440096">
    <property type="component" value="Unassembled WGS sequence"/>
</dbReference>
<sequence>MTSTAPRTARSTVDPFAAEVAADPYPYYRELRNSGPVVYLEKHDVYALTRYADVRAALRDWETFTSAKGTAFNPVMNQQVRGLVLTAEPPEHGALRGALLERLKPSSVHGYANWFEQKAAEMVTPLVERGTFDAVNELAQPFLATILTELIGFPHELTDKFVAGSTAAFLAMGPMNERTDNALAVIQDVMSTIAGITRADLAPGSMGESLYRAAERGEIPDEYVGNLLFDYVGPAFDTTTHAIGNLIWALARNPGQLTILRAEPALIPRAVDEILRYQPPIQIWGRFCRKDTEFGDMTVPGGSRVAIVLGSANRDERHYSDPDIFDVRRTARDHLGLGYGMHRCTGASLAHLEIEAVLRALLERMDRIELGKSRRLLNHTVRGFDRLEVRAG</sequence>
<dbReference type="InterPro" id="IPR036396">
    <property type="entry name" value="Cyt_P450_sf"/>
</dbReference>
<dbReference type="PANTHER" id="PTHR46696">
    <property type="entry name" value="P450, PUTATIVE (EUROFUNG)-RELATED"/>
    <property type="match status" value="1"/>
</dbReference>
<dbReference type="GO" id="GO:0020037">
    <property type="term" value="F:heme binding"/>
    <property type="evidence" value="ECO:0007669"/>
    <property type="project" value="InterPro"/>
</dbReference>
<organism evidence="2 3">
    <name type="scientific">Amycolatopsis pithecellobii</name>
    <dbReference type="NCBI Taxonomy" id="664692"/>
    <lineage>
        <taxon>Bacteria</taxon>
        <taxon>Bacillati</taxon>
        <taxon>Actinomycetota</taxon>
        <taxon>Actinomycetes</taxon>
        <taxon>Pseudonocardiales</taxon>
        <taxon>Pseudonocardiaceae</taxon>
        <taxon>Amycolatopsis</taxon>
    </lineage>
</organism>
<dbReference type="PRINTS" id="PR00359">
    <property type="entry name" value="BP450"/>
</dbReference>
<evidence type="ECO:0000313" key="2">
    <source>
        <dbReference type="EMBL" id="MTD55790.1"/>
    </source>
</evidence>
<accession>A0A6N7Z5H9</accession>
<dbReference type="Gene3D" id="1.10.630.10">
    <property type="entry name" value="Cytochrome P450"/>
    <property type="match status" value="1"/>
</dbReference>
<dbReference type="GO" id="GO:0016705">
    <property type="term" value="F:oxidoreductase activity, acting on paired donors, with incorporation or reduction of molecular oxygen"/>
    <property type="evidence" value="ECO:0007669"/>
    <property type="project" value="InterPro"/>
</dbReference>
<dbReference type="RefSeq" id="WP_154757987.1">
    <property type="nucleotide sequence ID" value="NZ_WMBA01000026.1"/>
</dbReference>